<accession>A0A9N9P7W0</accession>
<proteinExistence type="predicted"/>
<protein>
    <submittedName>
        <fullName evidence="1">1479_t:CDS:1</fullName>
    </submittedName>
</protein>
<feature type="non-terminal residue" evidence="1">
    <location>
        <position position="1"/>
    </location>
</feature>
<gene>
    <name evidence="1" type="ORF">DERYTH_LOCUS25702</name>
</gene>
<reference evidence="1" key="1">
    <citation type="submission" date="2021-06" db="EMBL/GenBank/DDBJ databases">
        <authorList>
            <person name="Kallberg Y."/>
            <person name="Tangrot J."/>
            <person name="Rosling A."/>
        </authorList>
    </citation>
    <scope>NUCLEOTIDE SEQUENCE</scope>
    <source>
        <strain evidence="1">MA453B</strain>
    </source>
</reference>
<dbReference type="EMBL" id="CAJVPY010049335">
    <property type="protein sequence ID" value="CAG8812838.1"/>
    <property type="molecule type" value="Genomic_DNA"/>
</dbReference>
<sequence length="43" mass="5314">FKKVLSFYQKLKHTLQQAQIMNDEAHKYWLFSEVDETIKLLDW</sequence>
<name>A0A9N9P7W0_9GLOM</name>
<evidence type="ECO:0000313" key="2">
    <source>
        <dbReference type="Proteomes" id="UP000789405"/>
    </source>
</evidence>
<dbReference type="Proteomes" id="UP000789405">
    <property type="component" value="Unassembled WGS sequence"/>
</dbReference>
<keyword evidence="2" id="KW-1185">Reference proteome</keyword>
<evidence type="ECO:0000313" key="1">
    <source>
        <dbReference type="EMBL" id="CAG8812838.1"/>
    </source>
</evidence>
<comment type="caution">
    <text evidence="1">The sequence shown here is derived from an EMBL/GenBank/DDBJ whole genome shotgun (WGS) entry which is preliminary data.</text>
</comment>
<dbReference type="AlphaFoldDB" id="A0A9N9P7W0"/>
<dbReference type="OrthoDB" id="2356953at2759"/>
<organism evidence="1 2">
    <name type="scientific">Dentiscutata erythropus</name>
    <dbReference type="NCBI Taxonomy" id="1348616"/>
    <lineage>
        <taxon>Eukaryota</taxon>
        <taxon>Fungi</taxon>
        <taxon>Fungi incertae sedis</taxon>
        <taxon>Mucoromycota</taxon>
        <taxon>Glomeromycotina</taxon>
        <taxon>Glomeromycetes</taxon>
        <taxon>Diversisporales</taxon>
        <taxon>Gigasporaceae</taxon>
        <taxon>Dentiscutata</taxon>
    </lineage>
</organism>